<sequence>MNLLELFNLSLIVLLKLILIDIVLSGDNAVVIAMAARNVPKVNQKKAIFWGTFGAVALRLIFAAVIVHVLNIPYLTLAGGLLLIYIAIKLLSGGEESHKEGGTTVWSAVKTIIIADAVMSLDNVLALAGAAHGSFFAIFIGVLVSIPIIVFASQLILKGMEKFPIIVYIGSGILAWTAGGMIVEEPALEKVMLNDFHFLVPTAITVLSLGIGYLLSKRKVKSKS</sequence>
<gene>
    <name evidence="7" type="ORF">O0Q50_18915</name>
</gene>
<evidence type="ECO:0000256" key="5">
    <source>
        <dbReference type="ARBA" id="ARBA00023136"/>
    </source>
</evidence>
<reference evidence="7" key="2">
    <citation type="submission" date="2022-12" db="EMBL/GenBank/DDBJ databases">
        <authorList>
            <person name="Dechsakulwatana C."/>
            <person name="Rungsihiranrut A."/>
            <person name="Muangchinda C."/>
            <person name="Ningthoujam R."/>
            <person name="Klankeo P."/>
            <person name="Pinyakong O."/>
        </authorList>
    </citation>
    <scope>NUCLEOTIDE SEQUENCE</scope>
    <source>
        <strain evidence="7">TL01-2</strain>
    </source>
</reference>
<keyword evidence="4 6" id="KW-1133">Transmembrane helix</keyword>
<feature type="transmembrane region" description="Helical" evidence="6">
    <location>
        <begin position="103"/>
        <end position="121"/>
    </location>
</feature>
<feature type="transmembrane region" description="Helical" evidence="6">
    <location>
        <begin position="165"/>
        <end position="184"/>
    </location>
</feature>
<feature type="transmembrane region" description="Helical" evidence="6">
    <location>
        <begin position="6"/>
        <end position="35"/>
    </location>
</feature>
<comment type="caution">
    <text evidence="7">The sequence shown here is derived from an EMBL/GenBank/DDBJ whole genome shotgun (WGS) entry which is preliminary data.</text>
</comment>
<dbReference type="GO" id="GO:0016020">
    <property type="term" value="C:membrane"/>
    <property type="evidence" value="ECO:0007669"/>
    <property type="project" value="UniProtKB-SubCell"/>
</dbReference>
<dbReference type="Pfam" id="PF03741">
    <property type="entry name" value="TerC"/>
    <property type="match status" value="1"/>
</dbReference>
<evidence type="ECO:0000256" key="2">
    <source>
        <dbReference type="ARBA" id="ARBA00007511"/>
    </source>
</evidence>
<dbReference type="InterPro" id="IPR005496">
    <property type="entry name" value="Integral_membrane_TerC"/>
</dbReference>
<feature type="transmembrane region" description="Helical" evidence="6">
    <location>
        <begin position="196"/>
        <end position="215"/>
    </location>
</feature>
<dbReference type="PANTHER" id="PTHR30238">
    <property type="entry name" value="MEMBRANE BOUND PREDICTED REDOX MODULATOR"/>
    <property type="match status" value="1"/>
</dbReference>
<dbReference type="InterPro" id="IPR022301">
    <property type="entry name" value="Integral_membrane_YjbE"/>
</dbReference>
<keyword evidence="5 6" id="KW-0472">Membrane</keyword>
<comment type="similarity">
    <text evidence="2">Belongs to the TerC family.</text>
</comment>
<dbReference type="NCBIfam" id="TIGR03717">
    <property type="entry name" value="R_switched_YjbE"/>
    <property type="match status" value="1"/>
</dbReference>
<evidence type="ECO:0000313" key="8">
    <source>
        <dbReference type="Proteomes" id="UP001269400"/>
    </source>
</evidence>
<comment type="subcellular location">
    <subcellularLocation>
        <location evidence="1">Membrane</location>
        <topology evidence="1">Multi-pass membrane protein</topology>
    </subcellularLocation>
</comment>
<evidence type="ECO:0000256" key="1">
    <source>
        <dbReference type="ARBA" id="ARBA00004141"/>
    </source>
</evidence>
<keyword evidence="3 6" id="KW-0812">Transmembrane</keyword>
<evidence type="ECO:0000256" key="4">
    <source>
        <dbReference type="ARBA" id="ARBA00022989"/>
    </source>
</evidence>
<feature type="transmembrane region" description="Helical" evidence="6">
    <location>
        <begin position="47"/>
        <end position="66"/>
    </location>
</feature>
<evidence type="ECO:0000256" key="6">
    <source>
        <dbReference type="SAM" id="Phobius"/>
    </source>
</evidence>
<feature type="transmembrane region" description="Helical" evidence="6">
    <location>
        <begin position="133"/>
        <end position="153"/>
    </location>
</feature>
<accession>A0AAX6NBH3</accession>
<feature type="transmembrane region" description="Helical" evidence="6">
    <location>
        <begin position="72"/>
        <end position="91"/>
    </location>
</feature>
<dbReference type="AlphaFoldDB" id="A0AAX6NBH3"/>
<reference evidence="7" key="1">
    <citation type="journal article" date="2022" name="J Environ Chem Eng">
        <title>Biodegradation of petroleum oil using a constructed nonpathogenic and heavy metal-tolerant bacterial consortium isolated from marine sponges.</title>
        <authorList>
            <person name="Dechsakulwatana C."/>
            <person name="Rungsihiranrut A."/>
            <person name="Muangchinda C."/>
            <person name="Ningthoujam R."/>
            <person name="Klankeo P."/>
            <person name="Pinyakong O."/>
        </authorList>
    </citation>
    <scope>NUCLEOTIDE SEQUENCE</scope>
    <source>
        <strain evidence="7">TL01-2</strain>
    </source>
</reference>
<protein>
    <submittedName>
        <fullName evidence="7">TerC family protein</fullName>
    </submittedName>
</protein>
<evidence type="ECO:0000313" key="7">
    <source>
        <dbReference type="EMBL" id="MDU9693251.1"/>
    </source>
</evidence>
<organism evidence="7 8">
    <name type="scientific">Priestia aryabhattai</name>
    <name type="common">Bacillus aryabhattai</name>
    <dbReference type="NCBI Taxonomy" id="412384"/>
    <lineage>
        <taxon>Bacteria</taxon>
        <taxon>Bacillati</taxon>
        <taxon>Bacillota</taxon>
        <taxon>Bacilli</taxon>
        <taxon>Bacillales</taxon>
        <taxon>Bacillaceae</taxon>
        <taxon>Priestia</taxon>
    </lineage>
</organism>
<name>A0AAX6NBH3_PRIAR</name>
<dbReference type="PANTHER" id="PTHR30238:SF4">
    <property type="entry name" value="SLL1022 PROTEIN"/>
    <property type="match status" value="1"/>
</dbReference>
<dbReference type="Proteomes" id="UP001269400">
    <property type="component" value="Unassembled WGS sequence"/>
</dbReference>
<evidence type="ECO:0000256" key="3">
    <source>
        <dbReference type="ARBA" id="ARBA00022692"/>
    </source>
</evidence>
<dbReference type="EMBL" id="JAPTGD010000002">
    <property type="protein sequence ID" value="MDU9693251.1"/>
    <property type="molecule type" value="Genomic_DNA"/>
</dbReference>
<proteinExistence type="inferred from homology"/>